<comment type="subcellular location">
    <subcellularLocation>
        <location evidence="1">Membrane</location>
    </subcellularLocation>
</comment>
<evidence type="ECO:0000256" key="5">
    <source>
        <dbReference type="SAM" id="SignalP"/>
    </source>
</evidence>
<sequence>MKRIAVLALGTAAVVAAPAAFAGGPVVAAPEPVVAAPAPVMIAPVSGDWNGAYFGAQLGYGDGGDVDGDGALGGIHGGYRWDLGNTVLGVEGAYNNADLSNDDDTIKLNDLATITGQVGYDLGRTLVYASAGVAYGSGDFAGSDDADDYGYTVGLGVDYAVNDNWTIGGEVATYSFDDFDDTGVNYNPTTVQVKAAYRF</sequence>
<evidence type="ECO:0000259" key="6">
    <source>
        <dbReference type="Pfam" id="PF13505"/>
    </source>
</evidence>
<dbReference type="AlphaFoldDB" id="A0A8J8MS61"/>
<feature type="signal peptide" evidence="5">
    <location>
        <begin position="1"/>
        <end position="22"/>
    </location>
</feature>
<dbReference type="InterPro" id="IPR011250">
    <property type="entry name" value="OMP/PagP_B-barrel"/>
</dbReference>
<name>A0A8J8MS61_9RHOB</name>
<organism evidence="7 8">
    <name type="scientific">Falsirhodobacter algicola</name>
    <dbReference type="NCBI Taxonomy" id="2692330"/>
    <lineage>
        <taxon>Bacteria</taxon>
        <taxon>Pseudomonadati</taxon>
        <taxon>Pseudomonadota</taxon>
        <taxon>Alphaproteobacteria</taxon>
        <taxon>Rhodobacterales</taxon>
        <taxon>Paracoccaceae</taxon>
        <taxon>Falsirhodobacter</taxon>
    </lineage>
</organism>
<evidence type="ECO:0000256" key="4">
    <source>
        <dbReference type="ARBA" id="ARBA00038306"/>
    </source>
</evidence>
<gene>
    <name evidence="7" type="ORF">GR316_03605</name>
</gene>
<dbReference type="SUPFAM" id="SSF56925">
    <property type="entry name" value="OMPA-like"/>
    <property type="match status" value="1"/>
</dbReference>
<dbReference type="Proteomes" id="UP000679284">
    <property type="component" value="Chromosome"/>
</dbReference>
<protein>
    <submittedName>
        <fullName evidence="7">Outer membrane beta-barrel protein</fullName>
    </submittedName>
</protein>
<accession>A0A8J8MS61</accession>
<keyword evidence="8" id="KW-1185">Reference proteome</keyword>
<dbReference type="GO" id="GO:0016020">
    <property type="term" value="C:membrane"/>
    <property type="evidence" value="ECO:0007669"/>
    <property type="project" value="UniProtKB-SubCell"/>
</dbReference>
<comment type="similarity">
    <text evidence="4">Belongs to the Omp25/RopB family.</text>
</comment>
<feature type="chain" id="PRO_5035195500" evidence="5">
    <location>
        <begin position="23"/>
        <end position="199"/>
    </location>
</feature>
<reference evidence="7" key="1">
    <citation type="submission" date="2020-01" db="EMBL/GenBank/DDBJ databases">
        <authorList>
            <person name="Yang Y."/>
            <person name="Kwon Y.M."/>
        </authorList>
    </citation>
    <scope>NUCLEOTIDE SEQUENCE</scope>
    <source>
        <strain evidence="7">PG104</strain>
    </source>
</reference>
<dbReference type="PANTHER" id="PTHR34001:SF3">
    <property type="entry name" value="BLL7405 PROTEIN"/>
    <property type="match status" value="1"/>
</dbReference>
<dbReference type="Pfam" id="PF13505">
    <property type="entry name" value="OMP_b-brl"/>
    <property type="match status" value="1"/>
</dbReference>
<keyword evidence="2 5" id="KW-0732">Signal</keyword>
<dbReference type="Gene3D" id="2.40.160.20">
    <property type="match status" value="1"/>
</dbReference>
<dbReference type="InterPro" id="IPR051692">
    <property type="entry name" value="OMP-like"/>
</dbReference>
<evidence type="ECO:0000256" key="1">
    <source>
        <dbReference type="ARBA" id="ARBA00004370"/>
    </source>
</evidence>
<dbReference type="PANTHER" id="PTHR34001">
    <property type="entry name" value="BLL7405 PROTEIN"/>
    <property type="match status" value="1"/>
</dbReference>
<dbReference type="InterPro" id="IPR027385">
    <property type="entry name" value="Beta-barrel_OMP"/>
</dbReference>
<evidence type="ECO:0000313" key="8">
    <source>
        <dbReference type="Proteomes" id="UP000679284"/>
    </source>
</evidence>
<evidence type="ECO:0000313" key="7">
    <source>
        <dbReference type="EMBL" id="QUS35434.1"/>
    </source>
</evidence>
<evidence type="ECO:0000256" key="3">
    <source>
        <dbReference type="ARBA" id="ARBA00023136"/>
    </source>
</evidence>
<proteinExistence type="inferred from homology"/>
<keyword evidence="3" id="KW-0472">Membrane</keyword>
<feature type="domain" description="Outer membrane protein beta-barrel" evidence="6">
    <location>
        <begin position="38"/>
        <end position="199"/>
    </location>
</feature>
<dbReference type="KEGG" id="fap:GR316_03605"/>
<evidence type="ECO:0000256" key="2">
    <source>
        <dbReference type="ARBA" id="ARBA00022729"/>
    </source>
</evidence>
<dbReference type="EMBL" id="CP047289">
    <property type="protein sequence ID" value="QUS35434.1"/>
    <property type="molecule type" value="Genomic_DNA"/>
</dbReference>
<dbReference type="RefSeq" id="WP_211784682.1">
    <property type="nucleotide sequence ID" value="NZ_CP047289.1"/>
</dbReference>